<dbReference type="EMBL" id="CAJOBJ010168839">
    <property type="protein sequence ID" value="CAF4874754.1"/>
    <property type="molecule type" value="Genomic_DNA"/>
</dbReference>
<comment type="caution">
    <text evidence="6">The sequence shown here is derived from an EMBL/GenBank/DDBJ whole genome shotgun (WGS) entry which is preliminary data.</text>
</comment>
<dbReference type="InterPro" id="IPR003033">
    <property type="entry name" value="SCP2_sterol-bd_dom"/>
</dbReference>
<dbReference type="InterPro" id="IPR051935">
    <property type="entry name" value="HSDL2"/>
</dbReference>
<dbReference type="AlphaFoldDB" id="A0A8S3BV59"/>
<feature type="region of interest" description="Disordered" evidence="4">
    <location>
        <begin position="1"/>
        <end position="23"/>
    </location>
</feature>
<dbReference type="SUPFAM" id="SSF55718">
    <property type="entry name" value="SCP-like"/>
    <property type="match status" value="1"/>
</dbReference>
<evidence type="ECO:0000256" key="2">
    <source>
        <dbReference type="ARBA" id="ARBA00022857"/>
    </source>
</evidence>
<evidence type="ECO:0000313" key="7">
    <source>
        <dbReference type="EMBL" id="CAF4874754.1"/>
    </source>
</evidence>
<accession>A0A8S3BV59</accession>
<keyword evidence="2" id="KW-0521">NADP</keyword>
<reference evidence="6" key="1">
    <citation type="submission" date="2021-02" db="EMBL/GenBank/DDBJ databases">
        <authorList>
            <person name="Nowell W R."/>
        </authorList>
    </citation>
    <scope>NUCLEOTIDE SEQUENCE</scope>
</reference>
<feature type="non-terminal residue" evidence="6">
    <location>
        <position position="52"/>
    </location>
</feature>
<dbReference type="Proteomes" id="UP000681720">
    <property type="component" value="Unassembled WGS sequence"/>
</dbReference>
<dbReference type="PANTHER" id="PTHR42808">
    <property type="entry name" value="HYDROXYSTEROID DEHYDROGENASE-LIKE PROTEIN 2"/>
    <property type="match status" value="1"/>
</dbReference>
<evidence type="ECO:0000313" key="8">
    <source>
        <dbReference type="Proteomes" id="UP000681720"/>
    </source>
</evidence>
<dbReference type="Pfam" id="PF02036">
    <property type="entry name" value="SCP2"/>
    <property type="match status" value="1"/>
</dbReference>
<name>A0A8S3BV59_9BILA</name>
<evidence type="ECO:0000259" key="5">
    <source>
        <dbReference type="Pfam" id="PF02036"/>
    </source>
</evidence>
<dbReference type="PANTHER" id="PTHR42808:SF3">
    <property type="entry name" value="HYDROXYSTEROID DEHYDROGENASE-LIKE PROTEIN 2"/>
    <property type="match status" value="1"/>
</dbReference>
<evidence type="ECO:0000256" key="1">
    <source>
        <dbReference type="ARBA" id="ARBA00006484"/>
    </source>
</evidence>
<feature type="non-terminal residue" evidence="6">
    <location>
        <position position="1"/>
    </location>
</feature>
<keyword evidence="3" id="KW-0560">Oxidoreductase</keyword>
<evidence type="ECO:0000256" key="3">
    <source>
        <dbReference type="ARBA" id="ARBA00023002"/>
    </source>
</evidence>
<protein>
    <recommendedName>
        <fullName evidence="5">SCP2 domain-containing protein</fullName>
    </recommendedName>
</protein>
<sequence>EKWYLDMKNGDGSVGKGEPTAGPAQCTMTMSKGDFQLMFAGKLKPTAAFMGG</sequence>
<feature type="domain" description="SCP2" evidence="5">
    <location>
        <begin position="2"/>
        <end position="52"/>
    </location>
</feature>
<evidence type="ECO:0000256" key="4">
    <source>
        <dbReference type="SAM" id="MobiDB-lite"/>
    </source>
</evidence>
<comment type="similarity">
    <text evidence="1">Belongs to the short-chain dehydrogenases/reductases (SDR) family.</text>
</comment>
<dbReference type="GO" id="GO:0005739">
    <property type="term" value="C:mitochondrion"/>
    <property type="evidence" value="ECO:0007669"/>
    <property type="project" value="TreeGrafter"/>
</dbReference>
<dbReference type="InterPro" id="IPR036527">
    <property type="entry name" value="SCP2_sterol-bd_dom_sf"/>
</dbReference>
<proteinExistence type="inferred from homology"/>
<evidence type="ECO:0000313" key="6">
    <source>
        <dbReference type="EMBL" id="CAF4839391.1"/>
    </source>
</evidence>
<dbReference type="GO" id="GO:0016491">
    <property type="term" value="F:oxidoreductase activity"/>
    <property type="evidence" value="ECO:0007669"/>
    <property type="project" value="UniProtKB-KW"/>
</dbReference>
<organism evidence="6 8">
    <name type="scientific">Rotaria magnacalcarata</name>
    <dbReference type="NCBI Taxonomy" id="392030"/>
    <lineage>
        <taxon>Eukaryota</taxon>
        <taxon>Metazoa</taxon>
        <taxon>Spiralia</taxon>
        <taxon>Gnathifera</taxon>
        <taxon>Rotifera</taxon>
        <taxon>Eurotatoria</taxon>
        <taxon>Bdelloidea</taxon>
        <taxon>Philodinida</taxon>
        <taxon>Philodinidae</taxon>
        <taxon>Rotaria</taxon>
    </lineage>
</organism>
<gene>
    <name evidence="6" type="ORF">GIL414_LOCUS48837</name>
    <name evidence="7" type="ORF">GIL414_LOCUS50561</name>
</gene>
<dbReference type="Gene3D" id="3.30.1050.10">
    <property type="entry name" value="SCP2 sterol-binding domain"/>
    <property type="match status" value="1"/>
</dbReference>
<dbReference type="EMBL" id="CAJOBJ010159272">
    <property type="protein sequence ID" value="CAF4839391.1"/>
    <property type="molecule type" value="Genomic_DNA"/>
</dbReference>